<evidence type="ECO:0000313" key="2">
    <source>
        <dbReference type="EMBL" id="KAF2840003.1"/>
    </source>
</evidence>
<comment type="caution">
    <text evidence="2">The sequence shown here is derived from an EMBL/GenBank/DDBJ whole genome shotgun (WGS) entry which is preliminary data.</text>
</comment>
<evidence type="ECO:0000313" key="3">
    <source>
        <dbReference type="Proteomes" id="UP000799429"/>
    </source>
</evidence>
<dbReference type="EMBL" id="MU006093">
    <property type="protein sequence ID" value="KAF2840003.1"/>
    <property type="molecule type" value="Genomic_DNA"/>
</dbReference>
<proteinExistence type="predicted"/>
<accession>A0A9P4SE86</accession>
<dbReference type="AlphaFoldDB" id="A0A9P4SE86"/>
<evidence type="ECO:0000256" key="1">
    <source>
        <dbReference type="SAM" id="MobiDB-lite"/>
    </source>
</evidence>
<protein>
    <submittedName>
        <fullName evidence="2">Uncharacterized protein</fullName>
    </submittedName>
</protein>
<gene>
    <name evidence="2" type="ORF">M501DRAFT_1056379</name>
</gene>
<dbReference type="Proteomes" id="UP000799429">
    <property type="component" value="Unassembled WGS sequence"/>
</dbReference>
<reference evidence="2" key="1">
    <citation type="journal article" date="2020" name="Stud. Mycol.">
        <title>101 Dothideomycetes genomes: a test case for predicting lifestyles and emergence of pathogens.</title>
        <authorList>
            <person name="Haridas S."/>
            <person name="Albert R."/>
            <person name="Binder M."/>
            <person name="Bloem J."/>
            <person name="Labutti K."/>
            <person name="Salamov A."/>
            <person name="Andreopoulos B."/>
            <person name="Baker S."/>
            <person name="Barry K."/>
            <person name="Bills G."/>
            <person name="Bluhm B."/>
            <person name="Cannon C."/>
            <person name="Castanera R."/>
            <person name="Culley D."/>
            <person name="Daum C."/>
            <person name="Ezra D."/>
            <person name="Gonzalez J."/>
            <person name="Henrissat B."/>
            <person name="Kuo A."/>
            <person name="Liang C."/>
            <person name="Lipzen A."/>
            <person name="Lutzoni F."/>
            <person name="Magnuson J."/>
            <person name="Mondo S."/>
            <person name="Nolan M."/>
            <person name="Ohm R."/>
            <person name="Pangilinan J."/>
            <person name="Park H.-J."/>
            <person name="Ramirez L."/>
            <person name="Alfaro M."/>
            <person name="Sun H."/>
            <person name="Tritt A."/>
            <person name="Yoshinaga Y."/>
            <person name="Zwiers L.-H."/>
            <person name="Turgeon B."/>
            <person name="Goodwin S."/>
            <person name="Spatafora J."/>
            <person name="Crous P."/>
            <person name="Grigoriev I."/>
        </authorList>
    </citation>
    <scope>NUCLEOTIDE SEQUENCE</scope>
    <source>
        <strain evidence="2">CBS 101060</strain>
    </source>
</reference>
<organism evidence="2 3">
    <name type="scientific">Patellaria atrata CBS 101060</name>
    <dbReference type="NCBI Taxonomy" id="1346257"/>
    <lineage>
        <taxon>Eukaryota</taxon>
        <taxon>Fungi</taxon>
        <taxon>Dikarya</taxon>
        <taxon>Ascomycota</taxon>
        <taxon>Pezizomycotina</taxon>
        <taxon>Dothideomycetes</taxon>
        <taxon>Dothideomycetes incertae sedis</taxon>
        <taxon>Patellariales</taxon>
        <taxon>Patellariaceae</taxon>
        <taxon>Patellaria</taxon>
    </lineage>
</organism>
<name>A0A9P4SE86_9PEZI</name>
<sequence>MRFGSTTPIFLTSTVAVSAFYPIPTPLITIPSPIASILSSRSSSDSSTTNTSTPVLKTGITASFNVNPDGSLGIRADINISDADISALIKLIVAHLDDIYLQSLDLAGLLSALGTDMLGATAQNSRSIGLYLPVAEVRSPDVFHDEREDTEETRMNLPGTEGQSSGIKTSDLTLLDLPKVPMTFPFLKLPIELRIEIYKLLLQQQARIDVVQV</sequence>
<feature type="region of interest" description="Disordered" evidence="1">
    <location>
        <begin position="145"/>
        <end position="166"/>
    </location>
</feature>
<keyword evidence="3" id="KW-1185">Reference proteome</keyword>